<dbReference type="RefSeq" id="XP_008870845.1">
    <property type="nucleotide sequence ID" value="XM_008872623.1"/>
</dbReference>
<dbReference type="VEuPathDB" id="FungiDB:H310_07267"/>
<protein>
    <recommendedName>
        <fullName evidence="2">N-acetyltransferase domain-containing protein</fullName>
    </recommendedName>
</protein>
<dbReference type="GeneID" id="20084317"/>
<organism evidence="1">
    <name type="scientific">Aphanomyces invadans</name>
    <dbReference type="NCBI Taxonomy" id="157072"/>
    <lineage>
        <taxon>Eukaryota</taxon>
        <taxon>Sar</taxon>
        <taxon>Stramenopiles</taxon>
        <taxon>Oomycota</taxon>
        <taxon>Saprolegniomycetes</taxon>
        <taxon>Saprolegniales</taxon>
        <taxon>Verrucalvaceae</taxon>
        <taxon>Aphanomyces</taxon>
    </lineage>
</organism>
<dbReference type="OrthoDB" id="61870at2759"/>
<reference evidence="1" key="1">
    <citation type="submission" date="2013-12" db="EMBL/GenBank/DDBJ databases">
        <title>The Genome Sequence of Aphanomyces invadans NJM9701.</title>
        <authorList>
            <consortium name="The Broad Institute Genomics Platform"/>
            <person name="Russ C."/>
            <person name="Tyler B."/>
            <person name="van West P."/>
            <person name="Dieguez-Uribeondo J."/>
            <person name="Young S.K."/>
            <person name="Zeng Q."/>
            <person name="Gargeya S."/>
            <person name="Fitzgerald M."/>
            <person name="Abouelleil A."/>
            <person name="Alvarado L."/>
            <person name="Chapman S.B."/>
            <person name="Gainer-Dewar J."/>
            <person name="Goldberg J."/>
            <person name="Griggs A."/>
            <person name="Gujja S."/>
            <person name="Hansen M."/>
            <person name="Howarth C."/>
            <person name="Imamovic A."/>
            <person name="Ireland A."/>
            <person name="Larimer J."/>
            <person name="McCowan C."/>
            <person name="Murphy C."/>
            <person name="Pearson M."/>
            <person name="Poon T.W."/>
            <person name="Priest M."/>
            <person name="Roberts A."/>
            <person name="Saif S."/>
            <person name="Shea T."/>
            <person name="Sykes S."/>
            <person name="Wortman J."/>
            <person name="Nusbaum C."/>
            <person name="Birren B."/>
        </authorList>
    </citation>
    <scope>NUCLEOTIDE SEQUENCE [LARGE SCALE GENOMIC DNA]</scope>
    <source>
        <strain evidence="1">NJM9701</strain>
    </source>
</reference>
<evidence type="ECO:0008006" key="2">
    <source>
        <dbReference type="Google" id="ProtNLM"/>
    </source>
</evidence>
<sequence>MPPPTTEWITSFLAKARKEELPPPFLGPLAALVSSDVASSWLTMYLLRPESLTEFDGHSVDGIDDIVGLAYVVATNRTKVHFWFHPKTCRDVANPSILALLHRVRAQQPAVLRLPGLESSYCTYIDANVRGGVQWKPTNGYELHVLDPAVVVKATALGSSWTVDGETFEMDVADPGDIAPILSLASVGKLARVVRVASTKQPVSWSLVHSDFSIGLLGTIPEYRRKGFAALALGSTIAAYRTLAAANESRWFGVQPHCFVLSSNIASQHVMATAGFKTVPNKTFHWMRLNHE</sequence>
<dbReference type="AlphaFoldDB" id="A0A024U3A3"/>
<dbReference type="Gene3D" id="3.40.630.30">
    <property type="match status" value="1"/>
</dbReference>
<dbReference type="SUPFAM" id="SSF55729">
    <property type="entry name" value="Acyl-CoA N-acyltransferases (Nat)"/>
    <property type="match status" value="1"/>
</dbReference>
<evidence type="ECO:0000313" key="1">
    <source>
        <dbReference type="EMBL" id="ETW00710.1"/>
    </source>
</evidence>
<name>A0A024U3A3_9STRA</name>
<accession>A0A024U3A3</accession>
<proteinExistence type="predicted"/>
<gene>
    <name evidence="1" type="ORF">H310_07267</name>
</gene>
<dbReference type="EMBL" id="KI913964">
    <property type="protein sequence ID" value="ETW00710.1"/>
    <property type="molecule type" value="Genomic_DNA"/>
</dbReference>
<dbReference type="InterPro" id="IPR016181">
    <property type="entry name" value="Acyl_CoA_acyltransferase"/>
</dbReference>